<accession>A0AAQ1MB60</accession>
<dbReference type="AlphaFoldDB" id="A0AAQ1MB60"/>
<dbReference type="RefSeq" id="WP_021659369.1">
    <property type="nucleotide sequence ID" value="NZ_FQVY01000001.1"/>
</dbReference>
<evidence type="ECO:0000256" key="1">
    <source>
        <dbReference type="ARBA" id="ARBA00022679"/>
    </source>
</evidence>
<dbReference type="InterPro" id="IPR000182">
    <property type="entry name" value="GNAT_dom"/>
</dbReference>
<reference evidence="4 7" key="3">
    <citation type="journal article" date="2019" name="Nat. Med.">
        <title>A library of human gut bacterial isolates paired with longitudinal multiomics data enables mechanistic microbiome research.</title>
        <authorList>
            <person name="Poyet M."/>
            <person name="Groussin M."/>
            <person name="Gibbons S.M."/>
            <person name="Avila-Pacheco J."/>
            <person name="Jiang X."/>
            <person name="Kearney S.M."/>
            <person name="Perrotta A.R."/>
            <person name="Berdy B."/>
            <person name="Zhao S."/>
            <person name="Lieberman T.D."/>
            <person name="Swanson P.K."/>
            <person name="Smith M."/>
            <person name="Roesemann S."/>
            <person name="Alexander J.E."/>
            <person name="Rich S.A."/>
            <person name="Livny J."/>
            <person name="Vlamakis H."/>
            <person name="Clish C."/>
            <person name="Bullock K."/>
            <person name="Deik A."/>
            <person name="Scott J."/>
            <person name="Pierce K.A."/>
            <person name="Xavier R.J."/>
            <person name="Alm E.J."/>
        </authorList>
    </citation>
    <scope>NUCLEOTIDE SEQUENCE [LARGE SCALE GENOMIC DNA]</scope>
    <source>
        <strain evidence="4 7">BIOML-A2</strain>
    </source>
</reference>
<dbReference type="Pfam" id="PF00583">
    <property type="entry name" value="Acetyltransf_1"/>
    <property type="match status" value="1"/>
</dbReference>
<gene>
    <name evidence="4" type="ORF">GT747_02150</name>
    <name evidence="5" type="ORF">SAMN05444424_0225</name>
</gene>
<dbReference type="SUPFAM" id="SSF55729">
    <property type="entry name" value="Acyl-CoA N-acyltransferases (Nat)"/>
    <property type="match status" value="1"/>
</dbReference>
<dbReference type="PANTHER" id="PTHR43877">
    <property type="entry name" value="AMINOALKYLPHOSPHONATE N-ACETYLTRANSFERASE-RELATED-RELATED"/>
    <property type="match status" value="1"/>
</dbReference>
<dbReference type="GO" id="GO:0016747">
    <property type="term" value="F:acyltransferase activity, transferring groups other than amino-acyl groups"/>
    <property type="evidence" value="ECO:0007669"/>
    <property type="project" value="InterPro"/>
</dbReference>
<evidence type="ECO:0000313" key="6">
    <source>
        <dbReference type="Proteomes" id="UP000184089"/>
    </source>
</evidence>
<reference evidence="5" key="1">
    <citation type="submission" date="2016-11" db="EMBL/GenBank/DDBJ databases">
        <authorList>
            <person name="Varghese N."/>
            <person name="Submissions S."/>
        </authorList>
    </citation>
    <scope>NUCLEOTIDE SEQUENCE</scope>
    <source>
        <strain evidence="5">DSM 4029</strain>
    </source>
</reference>
<dbReference type="InterPro" id="IPR050832">
    <property type="entry name" value="Bact_Acetyltransf"/>
</dbReference>
<comment type="caution">
    <text evidence="5">The sequence shown here is derived from an EMBL/GenBank/DDBJ whole genome shotgun (WGS) entry which is preliminary data.</text>
</comment>
<feature type="domain" description="N-acetyltransferase" evidence="3">
    <location>
        <begin position="16"/>
        <end position="182"/>
    </location>
</feature>
<dbReference type="Proteomes" id="UP000474718">
    <property type="component" value="Unassembled WGS sequence"/>
</dbReference>
<dbReference type="InterPro" id="IPR016181">
    <property type="entry name" value="Acyl_CoA_acyltransferase"/>
</dbReference>
<protein>
    <submittedName>
        <fullName evidence="4">GNAT family N-acetyltransferase</fullName>
    </submittedName>
    <submittedName>
        <fullName evidence="5">Protein N-acetyltransferase, RimJ/RimL family</fullName>
    </submittedName>
</protein>
<dbReference type="Proteomes" id="UP000184089">
    <property type="component" value="Unassembled WGS sequence"/>
</dbReference>
<dbReference type="EMBL" id="WWVX01000001">
    <property type="protein sequence ID" value="MZL68578.1"/>
    <property type="molecule type" value="Genomic_DNA"/>
</dbReference>
<evidence type="ECO:0000313" key="5">
    <source>
        <dbReference type="EMBL" id="SHF65772.1"/>
    </source>
</evidence>
<dbReference type="PROSITE" id="PS51186">
    <property type="entry name" value="GNAT"/>
    <property type="match status" value="1"/>
</dbReference>
<dbReference type="CDD" id="cd04301">
    <property type="entry name" value="NAT_SF"/>
    <property type="match status" value="1"/>
</dbReference>
<dbReference type="EMBL" id="FQVY01000001">
    <property type="protein sequence ID" value="SHF65772.1"/>
    <property type="molecule type" value="Genomic_DNA"/>
</dbReference>
<keyword evidence="2" id="KW-0012">Acyltransferase</keyword>
<evidence type="ECO:0000256" key="2">
    <source>
        <dbReference type="ARBA" id="ARBA00023315"/>
    </source>
</evidence>
<evidence type="ECO:0000259" key="3">
    <source>
        <dbReference type="PROSITE" id="PS51186"/>
    </source>
</evidence>
<dbReference type="Gene3D" id="3.40.630.30">
    <property type="match status" value="1"/>
</dbReference>
<organism evidence="5 6">
    <name type="scientific">Bittarella massiliensis</name>
    <name type="common">ex Durand et al. 2017</name>
    <dbReference type="NCBI Taxonomy" id="1720313"/>
    <lineage>
        <taxon>Bacteria</taxon>
        <taxon>Bacillati</taxon>
        <taxon>Bacillota</taxon>
        <taxon>Clostridia</taxon>
        <taxon>Eubacteriales</taxon>
        <taxon>Oscillospiraceae</taxon>
        <taxon>Bittarella (ex Durand et al. 2017)</taxon>
    </lineage>
</organism>
<evidence type="ECO:0000313" key="4">
    <source>
        <dbReference type="EMBL" id="MZL68578.1"/>
    </source>
</evidence>
<proteinExistence type="predicted"/>
<name>A0AAQ1MB60_9FIRM</name>
<sequence length="182" mass="20110">MLITPQTIFLKDGRECLLRSPQAEDAEAVLTHLRQTSAETSFMARYPDEITQTTAEEAALLRRQAEDPLALMAAAFVGGELAANAGLAPVARLDKYRHRAEFGISVKEAFWGQGIGSALLPVIIAAARAAGYLQIELEVVAENRRAAALYERFGFQSYGLRERSFRFRDGSFCAEKLMILQL</sequence>
<reference evidence="6" key="2">
    <citation type="submission" date="2016-11" db="EMBL/GenBank/DDBJ databases">
        <authorList>
            <person name="Jaros S."/>
            <person name="Januszkiewicz K."/>
            <person name="Wedrychowicz H."/>
        </authorList>
    </citation>
    <scope>NUCLEOTIDE SEQUENCE [LARGE SCALE GENOMIC DNA]</scope>
    <source>
        <strain evidence="6">DSM 4029</strain>
    </source>
</reference>
<evidence type="ECO:0000313" key="7">
    <source>
        <dbReference type="Proteomes" id="UP000474718"/>
    </source>
</evidence>
<keyword evidence="7" id="KW-1185">Reference proteome</keyword>
<keyword evidence="1" id="KW-0808">Transferase</keyword>